<reference evidence="13 14" key="1">
    <citation type="submission" date="2024-04" db="EMBL/GenBank/DDBJ databases">
        <title>Phyllosticta paracitricarpa is synonymous to the EU quarantine fungus P. citricarpa based on phylogenomic analyses.</title>
        <authorList>
            <consortium name="Lawrence Berkeley National Laboratory"/>
            <person name="Van ingen-buijs V.A."/>
            <person name="Van westerhoven A.C."/>
            <person name="Haridas S."/>
            <person name="Skiadas P."/>
            <person name="Martin F."/>
            <person name="Groenewald J.Z."/>
            <person name="Crous P.W."/>
            <person name="Seidl M.F."/>
        </authorList>
    </citation>
    <scope>NUCLEOTIDE SEQUENCE [LARGE SCALE GENOMIC DNA]</scope>
    <source>
        <strain evidence="13 14">CPC 17464</strain>
    </source>
</reference>
<dbReference type="Proteomes" id="UP001360953">
    <property type="component" value="Unassembled WGS sequence"/>
</dbReference>
<keyword evidence="5 12" id="KW-1133">Transmembrane helix</keyword>
<dbReference type="InterPro" id="IPR048254">
    <property type="entry name" value="CDP_ALCOHOL_P_TRANSF_CS"/>
</dbReference>
<comment type="similarity">
    <text evidence="10">Belongs to the CDP-alcohol phosphatidyltransferase class-I family.</text>
</comment>
<evidence type="ECO:0000256" key="10">
    <source>
        <dbReference type="RuleBase" id="RU003750"/>
    </source>
</evidence>
<sequence>MEAMARLLPISRSLPASVTPRCLQASGFSHIDLSVGHHYRTCCRPASHLDRSRRSLLGLHTSKDPRSMLAATKRLTSSAFPTLLRSLSSTAIKSASPGKPSKPPGEQPSQKASQHQPKKPLLEKTKELRQQIKSLTTHEQIWNVPNVLTLSRLVAAPAVGYLILHDQHAWALGLFAYAGITDLVDGWIARRWQLQTVVGSVVDPMADKLLMAVTVACLAAKGALPGPLAILIFGRDASLAVAAIYYRYASLPSPKTFARYWDFSLPSAEVHPTTVSKGNTFLQLALIGLTLLFPVIAHYATVANDSESKSASETGHQSLVAGSPVAASAKDVAVRPLSADGSAPGAHKPEDAVTPNLAVDAGKDALQRVERQQHQFAKQLDDGKHIALSRDATSTRGDAQPSPSPQHQQQRHANTSPTSSPAPKSQTQDVKNNNGGATSSTTAAASLAQSVSDLPSLVISSVTALQFLVGATTVWSGFSYAVLKNAVTILGHDEALKKRQGALGRRIIGSSFAAVCVGAMAWAVFVDGWLKDDDEREV</sequence>
<evidence type="ECO:0000256" key="11">
    <source>
        <dbReference type="SAM" id="MobiDB-lite"/>
    </source>
</evidence>
<evidence type="ECO:0000256" key="12">
    <source>
        <dbReference type="SAM" id="Phobius"/>
    </source>
</evidence>
<feature type="region of interest" description="Disordered" evidence="11">
    <location>
        <begin position="336"/>
        <end position="355"/>
    </location>
</feature>
<gene>
    <name evidence="13" type="ORF">J3D65DRAFT_481384</name>
</gene>
<keyword evidence="6" id="KW-0443">Lipid metabolism</keyword>
<evidence type="ECO:0000256" key="2">
    <source>
        <dbReference type="ARBA" id="ARBA00022516"/>
    </source>
</evidence>
<feature type="compositionally biased region" description="Polar residues" evidence="11">
    <location>
        <begin position="411"/>
        <end position="436"/>
    </location>
</feature>
<evidence type="ECO:0000256" key="1">
    <source>
        <dbReference type="ARBA" id="ARBA00004141"/>
    </source>
</evidence>
<feature type="region of interest" description="Disordered" evidence="11">
    <location>
        <begin position="391"/>
        <end position="441"/>
    </location>
</feature>
<keyword evidence="3 10" id="KW-0808">Transferase</keyword>
<evidence type="ECO:0000313" key="14">
    <source>
        <dbReference type="Proteomes" id="UP001360953"/>
    </source>
</evidence>
<evidence type="ECO:0000256" key="4">
    <source>
        <dbReference type="ARBA" id="ARBA00022692"/>
    </source>
</evidence>
<dbReference type="Gene3D" id="1.20.120.1760">
    <property type="match status" value="1"/>
</dbReference>
<dbReference type="EMBL" id="JBBPEH010000009">
    <property type="protein sequence ID" value="KAK7534316.1"/>
    <property type="molecule type" value="Genomic_DNA"/>
</dbReference>
<dbReference type="Pfam" id="PF01066">
    <property type="entry name" value="CDP-OH_P_transf"/>
    <property type="match status" value="1"/>
</dbReference>
<accession>A0ABR1LIG3</accession>
<evidence type="ECO:0000256" key="9">
    <source>
        <dbReference type="ARBA" id="ARBA00023264"/>
    </source>
</evidence>
<name>A0ABR1LIG3_9PEZI</name>
<evidence type="ECO:0000256" key="7">
    <source>
        <dbReference type="ARBA" id="ARBA00023136"/>
    </source>
</evidence>
<evidence type="ECO:0000256" key="6">
    <source>
        <dbReference type="ARBA" id="ARBA00023098"/>
    </source>
</evidence>
<keyword evidence="9" id="KW-1208">Phospholipid metabolism</keyword>
<keyword evidence="4 12" id="KW-0812">Transmembrane</keyword>
<proteinExistence type="inferred from homology"/>
<dbReference type="GeneID" id="92029497"/>
<keyword evidence="2" id="KW-0444">Lipid biosynthesis</keyword>
<feature type="transmembrane region" description="Helical" evidence="12">
    <location>
        <begin position="507"/>
        <end position="525"/>
    </location>
</feature>
<feature type="region of interest" description="Disordered" evidence="11">
    <location>
        <begin position="91"/>
        <end position="121"/>
    </location>
</feature>
<keyword evidence="14" id="KW-1185">Reference proteome</keyword>
<dbReference type="PROSITE" id="PS00379">
    <property type="entry name" value="CDP_ALCOHOL_P_TRANSF"/>
    <property type="match status" value="1"/>
</dbReference>
<dbReference type="RefSeq" id="XP_066653355.1">
    <property type="nucleotide sequence ID" value="XM_066796591.1"/>
</dbReference>
<organism evidence="13 14">
    <name type="scientific">Phyllosticta citribraziliensis</name>
    <dbReference type="NCBI Taxonomy" id="989973"/>
    <lineage>
        <taxon>Eukaryota</taxon>
        <taxon>Fungi</taxon>
        <taxon>Dikarya</taxon>
        <taxon>Ascomycota</taxon>
        <taxon>Pezizomycotina</taxon>
        <taxon>Dothideomycetes</taxon>
        <taxon>Dothideomycetes incertae sedis</taxon>
        <taxon>Botryosphaeriales</taxon>
        <taxon>Phyllostictaceae</taxon>
        <taxon>Phyllosticta</taxon>
    </lineage>
</organism>
<dbReference type="InterPro" id="IPR050324">
    <property type="entry name" value="CDP-alcohol_PTase-I"/>
</dbReference>
<evidence type="ECO:0000256" key="5">
    <source>
        <dbReference type="ARBA" id="ARBA00022989"/>
    </source>
</evidence>
<evidence type="ECO:0000256" key="8">
    <source>
        <dbReference type="ARBA" id="ARBA00023209"/>
    </source>
</evidence>
<evidence type="ECO:0000313" key="13">
    <source>
        <dbReference type="EMBL" id="KAK7534316.1"/>
    </source>
</evidence>
<evidence type="ECO:0000256" key="3">
    <source>
        <dbReference type="ARBA" id="ARBA00022679"/>
    </source>
</evidence>
<comment type="caution">
    <text evidence="13">The sequence shown here is derived from an EMBL/GenBank/DDBJ whole genome shotgun (WGS) entry which is preliminary data.</text>
</comment>
<dbReference type="InterPro" id="IPR000462">
    <property type="entry name" value="CDP-OH_P_trans"/>
</dbReference>
<dbReference type="PANTHER" id="PTHR14269">
    <property type="entry name" value="CDP-DIACYLGLYCEROL--GLYCEROL-3-PHOSPHATE 3-PHOSPHATIDYLTRANSFERASE-RELATED"/>
    <property type="match status" value="1"/>
</dbReference>
<comment type="subcellular location">
    <subcellularLocation>
        <location evidence="1">Membrane</location>
        <topology evidence="1">Multi-pass membrane protein</topology>
    </subcellularLocation>
</comment>
<protein>
    <submittedName>
        <fullName evidence="13">CDP-alcohol phosphatidyltransferase-domain-containing protein</fullName>
    </submittedName>
</protein>
<dbReference type="PANTHER" id="PTHR14269:SF60">
    <property type="entry name" value="CARDIOLIPIN SYNTHASE (CMP-FORMING)"/>
    <property type="match status" value="1"/>
</dbReference>
<keyword evidence="7 12" id="KW-0472">Membrane</keyword>
<dbReference type="InterPro" id="IPR043130">
    <property type="entry name" value="CDP-OH_PTrfase_TM_dom"/>
</dbReference>
<keyword evidence="8" id="KW-0594">Phospholipid biosynthesis</keyword>